<evidence type="ECO:0000313" key="1">
    <source>
        <dbReference type="EMBL" id="CAG8505917.1"/>
    </source>
</evidence>
<keyword evidence="2" id="KW-1185">Reference proteome</keyword>
<sequence length="123" mass="15006">MLETNVDAKPRKIFHHSKRRYVEILESNDMMEIHWNRHCSRPKTRARLIREAVRNDNMKREDKDKYLGVCPISKTIVRPSDQYGVIRHYYPFTQTIRYTAQWLNLKKEQLRKRIYLQSQFIVA</sequence>
<reference evidence="1" key="1">
    <citation type="submission" date="2021-06" db="EMBL/GenBank/DDBJ databases">
        <authorList>
            <person name="Kallberg Y."/>
            <person name="Tangrot J."/>
            <person name="Rosling A."/>
        </authorList>
    </citation>
    <scope>NUCLEOTIDE SEQUENCE</scope>
    <source>
        <strain evidence="1">MT106</strain>
    </source>
</reference>
<gene>
    <name evidence="1" type="ORF">AGERDE_LOCUS4490</name>
</gene>
<dbReference type="AlphaFoldDB" id="A0A9N8ZRU5"/>
<comment type="caution">
    <text evidence="1">The sequence shown here is derived from an EMBL/GenBank/DDBJ whole genome shotgun (WGS) entry which is preliminary data.</text>
</comment>
<dbReference type="Proteomes" id="UP000789831">
    <property type="component" value="Unassembled WGS sequence"/>
</dbReference>
<dbReference type="EMBL" id="CAJVPL010000520">
    <property type="protein sequence ID" value="CAG8505917.1"/>
    <property type="molecule type" value="Genomic_DNA"/>
</dbReference>
<evidence type="ECO:0000313" key="2">
    <source>
        <dbReference type="Proteomes" id="UP000789831"/>
    </source>
</evidence>
<name>A0A9N8ZRU5_9GLOM</name>
<protein>
    <submittedName>
        <fullName evidence="1">4662_t:CDS:1</fullName>
    </submittedName>
</protein>
<proteinExistence type="predicted"/>
<accession>A0A9N8ZRU5</accession>
<organism evidence="1 2">
    <name type="scientific">Ambispora gerdemannii</name>
    <dbReference type="NCBI Taxonomy" id="144530"/>
    <lineage>
        <taxon>Eukaryota</taxon>
        <taxon>Fungi</taxon>
        <taxon>Fungi incertae sedis</taxon>
        <taxon>Mucoromycota</taxon>
        <taxon>Glomeromycotina</taxon>
        <taxon>Glomeromycetes</taxon>
        <taxon>Archaeosporales</taxon>
        <taxon>Ambisporaceae</taxon>
        <taxon>Ambispora</taxon>
    </lineage>
</organism>